<evidence type="ECO:0000256" key="3">
    <source>
        <dbReference type="ARBA" id="ARBA00011970"/>
    </source>
</evidence>
<evidence type="ECO:0000256" key="8">
    <source>
        <dbReference type="PROSITE-ProRule" id="PRU00339"/>
    </source>
</evidence>
<dbReference type="GO" id="GO:0097363">
    <property type="term" value="F:protein O-acetylglucosaminyltransferase activity"/>
    <property type="evidence" value="ECO:0007669"/>
    <property type="project" value="UniProtKB-EC"/>
</dbReference>
<dbReference type="Proteomes" id="UP001194746">
    <property type="component" value="Unassembled WGS sequence"/>
</dbReference>
<feature type="region of interest" description="Disordered" evidence="9">
    <location>
        <begin position="263"/>
        <end position="297"/>
    </location>
</feature>
<evidence type="ECO:0000256" key="4">
    <source>
        <dbReference type="ARBA" id="ARBA00022676"/>
    </source>
</evidence>
<dbReference type="FunFam" id="3.40.50.11380:FF:000004">
    <property type="entry name" value="UDP-N-acetylglucosaminyltransferase (AFU_orthologue AFUA_1G03380)"/>
    <property type="match status" value="1"/>
</dbReference>
<feature type="region of interest" description="Disordered" evidence="9">
    <location>
        <begin position="65"/>
        <end position="99"/>
    </location>
</feature>
<dbReference type="PROSITE" id="PS50005">
    <property type="entry name" value="TPR"/>
    <property type="match status" value="3"/>
</dbReference>
<dbReference type="Gene3D" id="3.40.50.11380">
    <property type="match status" value="1"/>
</dbReference>
<evidence type="ECO:0000256" key="1">
    <source>
        <dbReference type="ARBA" id="ARBA00004922"/>
    </source>
</evidence>
<feature type="repeat" description="TPR" evidence="8">
    <location>
        <begin position="581"/>
        <end position="614"/>
    </location>
</feature>
<dbReference type="Pfam" id="PF13432">
    <property type="entry name" value="TPR_16"/>
    <property type="match status" value="1"/>
</dbReference>
<proteinExistence type="inferred from homology"/>
<dbReference type="FunFam" id="1.25.40.10:FF:000552">
    <property type="entry name" value="UDP-N-acetylglucosaminyltransferase (AFU_orthologue AFUA_1G03380)"/>
    <property type="match status" value="1"/>
</dbReference>
<dbReference type="EMBL" id="VCAU01000071">
    <property type="protein sequence ID" value="KAF9886799.1"/>
    <property type="molecule type" value="Genomic_DNA"/>
</dbReference>
<accession>A0AAD4GQW8</accession>
<comment type="pathway">
    <text evidence="1">Protein modification; protein glycosylation.</text>
</comment>
<feature type="repeat" description="TPR" evidence="8">
    <location>
        <begin position="973"/>
        <end position="1006"/>
    </location>
</feature>
<feature type="compositionally biased region" description="Polar residues" evidence="9">
    <location>
        <begin position="340"/>
        <end position="352"/>
    </location>
</feature>
<feature type="compositionally biased region" description="Polar residues" evidence="9">
    <location>
        <begin position="279"/>
        <end position="292"/>
    </location>
</feature>
<reference evidence="11" key="2">
    <citation type="submission" date="2020-02" db="EMBL/GenBank/DDBJ databases">
        <authorList>
            <person name="Gilchrist C.L.M."/>
            <person name="Chooi Y.-H."/>
        </authorList>
    </citation>
    <scope>NUCLEOTIDE SEQUENCE</scope>
    <source>
        <strain evidence="11">MST-FP2251</strain>
    </source>
</reference>
<dbReference type="Gene3D" id="1.25.40.10">
    <property type="entry name" value="Tetratricopeptide repeat domain"/>
    <property type="match status" value="3"/>
</dbReference>
<evidence type="ECO:0000256" key="7">
    <source>
        <dbReference type="ARBA" id="ARBA00022803"/>
    </source>
</evidence>
<keyword evidence="6" id="KW-0677">Repeat</keyword>
<dbReference type="SMART" id="SM00028">
    <property type="entry name" value="TPR"/>
    <property type="match status" value="5"/>
</dbReference>
<feature type="compositionally biased region" description="Polar residues" evidence="9">
    <location>
        <begin position="443"/>
        <end position="459"/>
    </location>
</feature>
<reference evidence="11" key="1">
    <citation type="journal article" date="2019" name="Beilstein J. Org. Chem.">
        <title>Nanangenines: drimane sesquiterpenoids as the dominant metabolite cohort of a novel Australian fungus, Aspergillus nanangensis.</title>
        <authorList>
            <person name="Lacey H.J."/>
            <person name="Gilchrist C.L.M."/>
            <person name="Crombie A."/>
            <person name="Kalaitzis J.A."/>
            <person name="Vuong D."/>
            <person name="Rutledge P.J."/>
            <person name="Turner P."/>
            <person name="Pitt J.I."/>
            <person name="Lacey E."/>
            <person name="Chooi Y.H."/>
            <person name="Piggott A.M."/>
        </authorList>
    </citation>
    <scope>NUCLEOTIDE SEQUENCE</scope>
    <source>
        <strain evidence="11">MST-FP2251</strain>
    </source>
</reference>
<dbReference type="InterPro" id="IPR029489">
    <property type="entry name" value="OGT/SEC/SPY_C"/>
</dbReference>
<evidence type="ECO:0000313" key="12">
    <source>
        <dbReference type="Proteomes" id="UP001194746"/>
    </source>
</evidence>
<feature type="compositionally biased region" description="Low complexity" evidence="9">
    <location>
        <begin position="360"/>
        <end position="377"/>
    </location>
</feature>
<name>A0AAD4GQW8_ASPNN</name>
<comment type="caution">
    <text evidence="11">The sequence shown here is derived from an EMBL/GenBank/DDBJ whole genome shotgun (WGS) entry which is preliminary data.</text>
</comment>
<evidence type="ECO:0000256" key="9">
    <source>
        <dbReference type="SAM" id="MobiDB-lite"/>
    </source>
</evidence>
<dbReference type="FunFam" id="1.25.40.10:FF:000180">
    <property type="entry name" value="Related to UDP-N-acetylglucosaminyltransferase"/>
    <property type="match status" value="1"/>
</dbReference>
<dbReference type="EC" id="2.4.1.255" evidence="3"/>
<feature type="region of interest" description="Disordered" evidence="9">
    <location>
        <begin position="339"/>
        <end position="380"/>
    </location>
</feature>
<dbReference type="PANTHER" id="PTHR44998">
    <property type="match status" value="1"/>
</dbReference>
<keyword evidence="4" id="KW-0328">Glycosyltransferase</keyword>
<keyword evidence="12" id="KW-1185">Reference proteome</keyword>
<feature type="repeat" description="TPR" evidence="8">
    <location>
        <begin position="939"/>
        <end position="972"/>
    </location>
</feature>
<feature type="region of interest" description="Disordered" evidence="9">
    <location>
        <begin position="652"/>
        <end position="673"/>
    </location>
</feature>
<dbReference type="Pfam" id="PF13181">
    <property type="entry name" value="TPR_8"/>
    <property type="match status" value="1"/>
</dbReference>
<protein>
    <recommendedName>
        <fullName evidence="3">protein O-GlcNAc transferase</fullName>
        <ecNumber evidence="3">2.4.1.255</ecNumber>
    </recommendedName>
</protein>
<dbReference type="Gene3D" id="3.40.50.2000">
    <property type="entry name" value="Glycogen Phosphorylase B"/>
    <property type="match status" value="1"/>
</dbReference>
<feature type="region of interest" description="Disordered" evidence="9">
    <location>
        <begin position="415"/>
        <end position="459"/>
    </location>
</feature>
<feature type="domain" description="O-GlcNAc transferase C-terminal" evidence="10">
    <location>
        <begin position="1170"/>
        <end position="1352"/>
    </location>
</feature>
<dbReference type="FunFam" id="3.40.50.2000:FF:000110">
    <property type="entry name" value="UDP-N-acetylglucosaminyltransferase protein"/>
    <property type="match status" value="1"/>
</dbReference>
<dbReference type="InterPro" id="IPR011990">
    <property type="entry name" value="TPR-like_helical_dom_sf"/>
</dbReference>
<gene>
    <name evidence="11" type="ORF">FE257_011046</name>
</gene>
<keyword evidence="5" id="KW-0808">Transferase</keyword>
<feature type="domain" description="O-GlcNAc transferase C-terminal" evidence="10">
    <location>
        <begin position="1430"/>
        <end position="1634"/>
    </location>
</feature>
<dbReference type="FunFam" id="1.25.40.10:FF:002566">
    <property type="entry name" value="UDP-N-acetylglucosaminyltransferase (AFU_orthologue AFUA_1G03380)"/>
    <property type="match status" value="1"/>
</dbReference>
<sequence>MLPSVTPFPPLQPHHHMNRYHGADSYDDIYDPNPISVSFAKNAYQSIPRTRTQLQYHPIQRLDVHNGAGSLSTPNSAGEHALRRKTPNGTLAAGYDGTPGDTTIQPPATKHILVSPLDSGHLAPPQPGFPLDPWSQSVIDQSSSTHLNFPPVYKNDISRLNPTHPTHPTPEMLQGINGSSWVRSLNYGPGMDSILNQSLPMQLPQHRFYWANGAYVPTVLPATLQPCVGPTASAGTGPYGPYWPDGAYIPYRPAAFREPRFNSPSFAKQATPPDPSFLDSAQQQFRRGSISSAPHPDPGFAWNPAALGIVHPDPLKSNFPPRHSDQKSLEPAQRVLPFHTRSNTASGSSFSSRALGHENGSPWSGLSSGLSGQSVGSTPNSRAANVEFKEKVLSWAHSVYVDLLASIHQARRNSMSNTGDLHSHRLLKPTIYPKPPRQPGLDFSNTNVPDITRHNSYPSSQYDLNSKSQFQGHRRHEQLLSNQLQMQQASDMQMLDRLRHTGRFTASSAISRFPNSSFNSEASTAVNAKSALEMLSHLCMESNWGWIDGILLGGCLAYGLGDYHKAMRWYSRIIARDSTHVEAISNLAATLLALDRREEALQHWLRAVKLRPSFFEAVEHLIGLLCSSHRGKEAVNIIEFVQKSLQYPQNGDCFTSDEHASEPESDAESGASSLSDLESYDKASFDYDDDLGPAVSTNQTADTTSSGFGSSGYAIPGCDNGRMLALVHAKGNMLYALGDNAGAAAAFEDAILIAGGRRRHGIQSLIKRIFAAFTYGSQNSAPSHHSSNETILLYPDKALQTSKLVFSPCGTPPGIKYVAEGLSRKAAISTTSNSLLSLAKIYQDGMSNISTSGVPKVAPGVRDILALYYLSLSLQPSPSTANNVGILLAGIQNNSPGKGYPRSSGEIQHPDIPGVVPGSGISLALAYYNYGLHLDSRHAHLYTNLGSLLKDIGQLQAAIRMYEQAVQCDSNFDIALANLANAVKDAGRVNDAIAYYKRAVKVNPEFAEAVCGLANALNSVCNWVGRGGIANGHGFRDRWHITEQGVLRDGYRADASSGWIKRVIDIVDRQLKEGETWGRGLLTPATIDQLCVQLKPALDRGPFGSTSMATILQSWAGRRWEGSRLVKLIERATRSITWQWYQDLYVYGKEYPLSKYRRPQLPLGLSAPNAPTVLPFHTFTCPLSAKQIRQISQRNGLRISCSTLRSPWLPPMVYKPPPPPNPYLKVGYVSSDFNNHPLAHLMQSVFGLHNPSKVKAYCYATTASDKSAHRQQIEREAPVFHDASGWSVDHLVKQIVADGIHILINLNGYTRGARNEVFAARPAPIHMSFMGFAGTLGAEWCDYILADEASIPPDTLSLGPRNTRIEDRLLEEDHGEDLEDWIYGEKIVFTRSTFFCCDHRQSAPDAGDAHVPWAQEQERRWRMRKDLFPDLSDDAIILGNFNQLYKVEPTTFRTWLRILARIPNAVLWLLRFPDLGEQNLRETAVAWAGEETASRIIFTDVAPKNTHISRAKILDLFLDTPECNAHTTATDVLWSGTPLLTFPRYKYKMCSRMASSILGSALPSSDAGLEAREELIASSDDDYENKAVRLCLSLQYGPGCAGRGRGRLSDLRKMLFYERWGSKLFDTQRWVRDLEDAYEQVWKRWVNGEERDIWL</sequence>
<evidence type="ECO:0000256" key="2">
    <source>
        <dbReference type="ARBA" id="ARBA00005386"/>
    </source>
</evidence>
<dbReference type="InterPro" id="IPR019734">
    <property type="entry name" value="TPR_rpt"/>
</dbReference>
<organism evidence="11 12">
    <name type="scientific">Aspergillus nanangensis</name>
    <dbReference type="NCBI Taxonomy" id="2582783"/>
    <lineage>
        <taxon>Eukaryota</taxon>
        <taxon>Fungi</taxon>
        <taxon>Dikarya</taxon>
        <taxon>Ascomycota</taxon>
        <taxon>Pezizomycotina</taxon>
        <taxon>Eurotiomycetes</taxon>
        <taxon>Eurotiomycetidae</taxon>
        <taxon>Eurotiales</taxon>
        <taxon>Aspergillaceae</taxon>
        <taxon>Aspergillus</taxon>
        <taxon>Aspergillus subgen. Circumdati</taxon>
    </lineage>
</organism>
<dbReference type="SUPFAM" id="SSF48452">
    <property type="entry name" value="TPR-like"/>
    <property type="match status" value="1"/>
</dbReference>
<comment type="similarity">
    <text evidence="2">Belongs to the glycosyltransferase 41 family. O-GlcNAc transferase subfamily.</text>
</comment>
<evidence type="ECO:0000256" key="6">
    <source>
        <dbReference type="ARBA" id="ARBA00022737"/>
    </source>
</evidence>
<evidence type="ECO:0000256" key="5">
    <source>
        <dbReference type="ARBA" id="ARBA00022679"/>
    </source>
</evidence>
<dbReference type="GO" id="GO:0006493">
    <property type="term" value="P:protein O-linked glycosylation"/>
    <property type="evidence" value="ECO:0007669"/>
    <property type="project" value="TreeGrafter"/>
</dbReference>
<dbReference type="Pfam" id="PF13844">
    <property type="entry name" value="Glyco_transf_41"/>
    <property type="match status" value="2"/>
</dbReference>
<evidence type="ECO:0000259" key="10">
    <source>
        <dbReference type="Pfam" id="PF13844"/>
    </source>
</evidence>
<evidence type="ECO:0000313" key="11">
    <source>
        <dbReference type="EMBL" id="KAF9886799.1"/>
    </source>
</evidence>
<dbReference type="PANTHER" id="PTHR44998:SF1">
    <property type="entry name" value="UDP-N-ACETYLGLUCOSAMINE--PEPTIDE N-ACETYLGLUCOSAMINYLTRANSFERASE 110 KDA SUBUNIT"/>
    <property type="match status" value="1"/>
</dbReference>
<keyword evidence="7 8" id="KW-0802">TPR repeat</keyword>